<dbReference type="RefSeq" id="WP_127351563.1">
    <property type="nucleotide sequence ID" value="NZ_CP034791.1"/>
</dbReference>
<dbReference type="CDD" id="cd05398">
    <property type="entry name" value="NT_ClassII-CCAase"/>
    <property type="match status" value="1"/>
</dbReference>
<evidence type="ECO:0000313" key="14">
    <source>
        <dbReference type="Proteomes" id="UP000282930"/>
    </source>
</evidence>
<dbReference type="GO" id="GO:0000049">
    <property type="term" value="F:tRNA binding"/>
    <property type="evidence" value="ECO:0007669"/>
    <property type="project" value="TreeGrafter"/>
</dbReference>
<dbReference type="Pfam" id="PF01743">
    <property type="entry name" value="PolyA_pol"/>
    <property type="match status" value="1"/>
</dbReference>
<dbReference type="EC" id="2.7.7.72" evidence="13"/>
<keyword evidence="2 9" id="KW-0808">Transferase</keyword>
<evidence type="ECO:0000256" key="7">
    <source>
        <dbReference type="ARBA" id="ARBA00022842"/>
    </source>
</evidence>
<dbReference type="Gene3D" id="1.10.3090.10">
    <property type="entry name" value="cca-adding enzyme, domain 2"/>
    <property type="match status" value="1"/>
</dbReference>
<dbReference type="EMBL" id="CP034791">
    <property type="protein sequence ID" value="AZT90036.1"/>
    <property type="molecule type" value="Genomic_DNA"/>
</dbReference>
<dbReference type="GO" id="GO:0046872">
    <property type="term" value="F:metal ion binding"/>
    <property type="evidence" value="ECO:0007669"/>
    <property type="project" value="UniProtKB-KW"/>
</dbReference>
<dbReference type="KEGG" id="ccha:ELD05_04850"/>
<comment type="similarity">
    <text evidence="9">Belongs to the tRNA nucleotidyltransferase/poly(A) polymerase family.</text>
</comment>
<feature type="domain" description="CCA-adding enzyme C-terminal" evidence="12">
    <location>
        <begin position="245"/>
        <end position="384"/>
    </location>
</feature>
<dbReference type="Pfam" id="PF13735">
    <property type="entry name" value="tRNA_NucTran2_2"/>
    <property type="match status" value="1"/>
</dbReference>
<dbReference type="Pfam" id="PF12627">
    <property type="entry name" value="PolyA_pol_RNAbd"/>
    <property type="match status" value="1"/>
</dbReference>
<dbReference type="PANTHER" id="PTHR46173:SF1">
    <property type="entry name" value="CCA TRNA NUCLEOTIDYLTRANSFERASE 1, MITOCHONDRIAL"/>
    <property type="match status" value="1"/>
</dbReference>
<keyword evidence="14" id="KW-1185">Reference proteome</keyword>
<keyword evidence="8 9" id="KW-0694">RNA-binding</keyword>
<evidence type="ECO:0000256" key="4">
    <source>
        <dbReference type="ARBA" id="ARBA00022695"/>
    </source>
</evidence>
<keyword evidence="4 13" id="KW-0548">Nucleotidyltransferase</keyword>
<evidence type="ECO:0000256" key="8">
    <source>
        <dbReference type="ARBA" id="ARBA00022884"/>
    </source>
</evidence>
<dbReference type="InterPro" id="IPR050264">
    <property type="entry name" value="Bact_CCA-adding_enz_type3_sf"/>
</dbReference>
<keyword evidence="5" id="KW-0479">Metal-binding</keyword>
<evidence type="ECO:0000259" key="12">
    <source>
        <dbReference type="Pfam" id="PF13735"/>
    </source>
</evidence>
<evidence type="ECO:0000259" key="10">
    <source>
        <dbReference type="Pfam" id="PF01743"/>
    </source>
</evidence>
<evidence type="ECO:0000259" key="11">
    <source>
        <dbReference type="Pfam" id="PF12627"/>
    </source>
</evidence>
<dbReference type="InterPro" id="IPR002646">
    <property type="entry name" value="PolA_pol_head_dom"/>
</dbReference>
<sequence>MIKLKDEPMQVIKRLNQHNFKAYLVGGCLRDYLLGTTPQDFDIATDAKPEDVMRLFEKTIPTGIKHGTVTVIINNVKIEVTTFRIEKEYQNHRWPTVEFTNSLYEDLKRRDFTINALAYHPDEGLIDYFNGLDDLKNKIVRCVGNPHERFFEDALRILRCIRFATQLNFSIDKKTFEGVVLLKDLLKKISKERINAELSKILSSKNSLYGIKLLYESGVGETVIPEYIKIYSFLHSTEFDLIPSELKIPAFFACFRDPKKVEDIMRDLRFDKKNITLATKLCNYLNSEYATEYLVKKVYFEEEKMPEGIISTLSILKKDKTMMELFSTLKAQNKLVSKKDVKIKGDDLSKLGLKGKELGNVLQIVYEYILHNPEKNNRDEILKHVSSYFKQGKN</sequence>
<keyword evidence="6" id="KW-0547">Nucleotide-binding</keyword>
<feature type="domain" description="Poly A polymerase head" evidence="10">
    <location>
        <begin position="22"/>
        <end position="141"/>
    </location>
</feature>
<dbReference type="AlphaFoldDB" id="A0A3T0D4Q8"/>
<accession>A0A3T0D4Q8</accession>
<comment type="cofactor">
    <cofactor evidence="1">
        <name>Mg(2+)</name>
        <dbReference type="ChEBI" id="CHEBI:18420"/>
    </cofactor>
</comment>
<reference evidence="13 14" key="1">
    <citation type="submission" date="2018-12" db="EMBL/GenBank/DDBJ databases">
        <title>Genome sequence from the cellulolytic species, Caldicellulosiruptor changbaiensis.</title>
        <authorList>
            <person name="Blumer-Schuette S.E."/>
            <person name="Mendoza C."/>
        </authorList>
    </citation>
    <scope>NUCLEOTIDE SEQUENCE [LARGE SCALE GENOMIC DNA]</scope>
    <source>
        <strain evidence="13 14">CBS-Z</strain>
    </source>
</reference>
<evidence type="ECO:0000256" key="2">
    <source>
        <dbReference type="ARBA" id="ARBA00022679"/>
    </source>
</evidence>
<evidence type="ECO:0000256" key="3">
    <source>
        <dbReference type="ARBA" id="ARBA00022694"/>
    </source>
</evidence>
<gene>
    <name evidence="13" type="ORF">ELD05_04850</name>
</gene>
<keyword evidence="3" id="KW-0819">tRNA processing</keyword>
<dbReference type="InterPro" id="IPR043519">
    <property type="entry name" value="NT_sf"/>
</dbReference>
<dbReference type="GO" id="GO:0000166">
    <property type="term" value="F:nucleotide binding"/>
    <property type="evidence" value="ECO:0007669"/>
    <property type="project" value="UniProtKB-KW"/>
</dbReference>
<organism evidence="13 14">
    <name type="scientific">Caldicellulosiruptor changbaiensis</name>
    <dbReference type="NCBI Taxonomy" id="1222016"/>
    <lineage>
        <taxon>Bacteria</taxon>
        <taxon>Bacillati</taxon>
        <taxon>Bacillota</taxon>
        <taxon>Bacillota incertae sedis</taxon>
        <taxon>Caldicellulosiruptorales</taxon>
        <taxon>Caldicellulosiruptoraceae</taxon>
        <taxon>Caldicellulosiruptor</taxon>
    </lineage>
</organism>
<dbReference type="Gene3D" id="3.30.460.10">
    <property type="entry name" value="Beta Polymerase, domain 2"/>
    <property type="match status" value="1"/>
</dbReference>
<dbReference type="InterPro" id="IPR032810">
    <property type="entry name" value="CCA-adding_enz_C"/>
</dbReference>
<evidence type="ECO:0000256" key="5">
    <source>
        <dbReference type="ARBA" id="ARBA00022723"/>
    </source>
</evidence>
<evidence type="ECO:0000256" key="1">
    <source>
        <dbReference type="ARBA" id="ARBA00001946"/>
    </source>
</evidence>
<dbReference type="GO" id="GO:0004810">
    <property type="term" value="F:CCA tRNA nucleotidyltransferase activity"/>
    <property type="evidence" value="ECO:0007669"/>
    <property type="project" value="UniProtKB-EC"/>
</dbReference>
<dbReference type="PANTHER" id="PTHR46173">
    <property type="entry name" value="CCA TRNA NUCLEOTIDYLTRANSFERASE 1, MITOCHONDRIAL"/>
    <property type="match status" value="1"/>
</dbReference>
<protein>
    <submittedName>
        <fullName evidence="13">CCA tRNA nucleotidyltransferase</fullName>
        <ecNumber evidence="13">2.7.7.72</ecNumber>
    </submittedName>
</protein>
<dbReference type="NCBIfam" id="NF009814">
    <property type="entry name" value="PRK13299.1"/>
    <property type="match status" value="1"/>
</dbReference>
<dbReference type="SUPFAM" id="SSF81891">
    <property type="entry name" value="Poly A polymerase C-terminal region-like"/>
    <property type="match status" value="1"/>
</dbReference>
<dbReference type="GO" id="GO:0008033">
    <property type="term" value="P:tRNA processing"/>
    <property type="evidence" value="ECO:0007669"/>
    <property type="project" value="UniProtKB-KW"/>
</dbReference>
<proteinExistence type="inferred from homology"/>
<evidence type="ECO:0000256" key="9">
    <source>
        <dbReference type="RuleBase" id="RU003953"/>
    </source>
</evidence>
<dbReference type="Proteomes" id="UP000282930">
    <property type="component" value="Chromosome"/>
</dbReference>
<evidence type="ECO:0000256" key="6">
    <source>
        <dbReference type="ARBA" id="ARBA00022741"/>
    </source>
</evidence>
<dbReference type="InterPro" id="IPR032828">
    <property type="entry name" value="PolyA_RNA-bd"/>
</dbReference>
<feature type="domain" description="tRNA nucleotidyltransferase/poly(A) polymerase RNA and SrmB- binding" evidence="11">
    <location>
        <begin position="168"/>
        <end position="227"/>
    </location>
</feature>
<dbReference type="SUPFAM" id="SSF81301">
    <property type="entry name" value="Nucleotidyltransferase"/>
    <property type="match status" value="1"/>
</dbReference>
<name>A0A3T0D4Q8_9FIRM</name>
<evidence type="ECO:0000313" key="13">
    <source>
        <dbReference type="EMBL" id="AZT90036.1"/>
    </source>
</evidence>
<keyword evidence="7" id="KW-0460">Magnesium</keyword>